<evidence type="ECO:0000313" key="1">
    <source>
        <dbReference type="EMBL" id="MBX52550.1"/>
    </source>
</evidence>
<proteinExistence type="predicted"/>
<reference evidence="1" key="1">
    <citation type="submission" date="2018-02" db="EMBL/GenBank/DDBJ databases">
        <title>Rhizophora mucronata_Transcriptome.</title>
        <authorList>
            <person name="Meera S.P."/>
            <person name="Sreeshan A."/>
            <person name="Augustine A."/>
        </authorList>
    </citation>
    <scope>NUCLEOTIDE SEQUENCE</scope>
    <source>
        <tissue evidence="1">Leaf</tissue>
    </source>
</reference>
<protein>
    <submittedName>
        <fullName evidence="1">Uncharacterized protein</fullName>
    </submittedName>
</protein>
<accession>A0A2P2PCT1</accession>
<sequence length="55" mass="6280">MKKEISVDQKLDLLSKGYIGMHLMNNQLVKYCNAVTSSFLLLFILSDLTTSRTQE</sequence>
<dbReference type="AlphaFoldDB" id="A0A2P2PCT1"/>
<dbReference type="EMBL" id="GGEC01072066">
    <property type="protein sequence ID" value="MBX52550.1"/>
    <property type="molecule type" value="Transcribed_RNA"/>
</dbReference>
<name>A0A2P2PCT1_RHIMU</name>
<organism evidence="1">
    <name type="scientific">Rhizophora mucronata</name>
    <name type="common">Asiatic mangrove</name>
    <dbReference type="NCBI Taxonomy" id="61149"/>
    <lineage>
        <taxon>Eukaryota</taxon>
        <taxon>Viridiplantae</taxon>
        <taxon>Streptophyta</taxon>
        <taxon>Embryophyta</taxon>
        <taxon>Tracheophyta</taxon>
        <taxon>Spermatophyta</taxon>
        <taxon>Magnoliopsida</taxon>
        <taxon>eudicotyledons</taxon>
        <taxon>Gunneridae</taxon>
        <taxon>Pentapetalae</taxon>
        <taxon>rosids</taxon>
        <taxon>fabids</taxon>
        <taxon>Malpighiales</taxon>
        <taxon>Rhizophoraceae</taxon>
        <taxon>Rhizophora</taxon>
    </lineage>
</organism>